<gene>
    <name evidence="2" type="ORF">F0919_17365</name>
</gene>
<dbReference type="SUPFAM" id="SSF51206">
    <property type="entry name" value="cAMP-binding domain-like"/>
    <property type="match status" value="1"/>
</dbReference>
<dbReference type="RefSeq" id="WP_150034054.1">
    <property type="nucleotide sequence ID" value="NZ_VWSH01000004.1"/>
</dbReference>
<accession>A0A5M6CBX0</accession>
<comment type="caution">
    <text evidence="2">The sequence shown here is derived from an EMBL/GenBank/DDBJ whole genome shotgun (WGS) entry which is preliminary data.</text>
</comment>
<name>A0A5M6CBX0_9BACT</name>
<feature type="domain" description="Cyclic nucleotide-binding" evidence="1">
    <location>
        <begin position="13"/>
        <end position="71"/>
    </location>
</feature>
<evidence type="ECO:0000313" key="3">
    <source>
        <dbReference type="Proteomes" id="UP000323632"/>
    </source>
</evidence>
<organism evidence="2 3">
    <name type="scientific">Taibaiella lutea</name>
    <dbReference type="NCBI Taxonomy" id="2608001"/>
    <lineage>
        <taxon>Bacteria</taxon>
        <taxon>Pseudomonadati</taxon>
        <taxon>Bacteroidota</taxon>
        <taxon>Chitinophagia</taxon>
        <taxon>Chitinophagales</taxon>
        <taxon>Chitinophagaceae</taxon>
        <taxon>Taibaiella</taxon>
    </lineage>
</organism>
<evidence type="ECO:0000259" key="1">
    <source>
        <dbReference type="PROSITE" id="PS50042"/>
    </source>
</evidence>
<dbReference type="EMBL" id="VWSH01000004">
    <property type="protein sequence ID" value="KAA5532551.1"/>
    <property type="molecule type" value="Genomic_DNA"/>
</dbReference>
<sequence length="193" mass="22700">MQAAEILKQHLLKTATLTDEQFDYIFSHFRPISFKKGQVIISPGDKVDAEYFVISGCLKSFYMNDDLKMFILQFAMPTWWASDYNALFYQVKATITVDCVTDAEVLCLSSDDREKLCNEIHQFERFFRWRTNKGYVAAHKRLLSFMDNDAKGRYEDLLRLYPELYNMVPKQLIAAYLGVSRETLSRLNYKRHT</sequence>
<proteinExistence type="predicted"/>
<dbReference type="Proteomes" id="UP000323632">
    <property type="component" value="Unassembled WGS sequence"/>
</dbReference>
<reference evidence="2 3" key="1">
    <citation type="submission" date="2019-09" db="EMBL/GenBank/DDBJ databases">
        <title>Genome sequence and assembly of Taibaiella sp.</title>
        <authorList>
            <person name="Chhetri G."/>
        </authorList>
    </citation>
    <scope>NUCLEOTIDE SEQUENCE [LARGE SCALE GENOMIC DNA]</scope>
    <source>
        <strain evidence="2 3">KVB11</strain>
    </source>
</reference>
<dbReference type="Pfam" id="PF00027">
    <property type="entry name" value="cNMP_binding"/>
    <property type="match status" value="1"/>
</dbReference>
<dbReference type="AlphaFoldDB" id="A0A5M6CBX0"/>
<dbReference type="InterPro" id="IPR014710">
    <property type="entry name" value="RmlC-like_jellyroll"/>
</dbReference>
<dbReference type="InterPro" id="IPR000595">
    <property type="entry name" value="cNMP-bd_dom"/>
</dbReference>
<evidence type="ECO:0000313" key="2">
    <source>
        <dbReference type="EMBL" id="KAA5532551.1"/>
    </source>
</evidence>
<dbReference type="CDD" id="cd00038">
    <property type="entry name" value="CAP_ED"/>
    <property type="match status" value="1"/>
</dbReference>
<dbReference type="Gene3D" id="2.60.120.10">
    <property type="entry name" value="Jelly Rolls"/>
    <property type="match status" value="1"/>
</dbReference>
<protein>
    <submittedName>
        <fullName evidence="2">Crp/Fnr family transcriptional regulator</fullName>
    </submittedName>
</protein>
<keyword evidence="3" id="KW-1185">Reference proteome</keyword>
<dbReference type="InterPro" id="IPR018490">
    <property type="entry name" value="cNMP-bd_dom_sf"/>
</dbReference>
<dbReference type="PROSITE" id="PS50042">
    <property type="entry name" value="CNMP_BINDING_3"/>
    <property type="match status" value="1"/>
</dbReference>